<protein>
    <recommendedName>
        <fullName evidence="6">Zn(2)-C6 fungal-type domain-containing protein</fullName>
    </recommendedName>
</protein>
<evidence type="ECO:0000259" key="6">
    <source>
        <dbReference type="PROSITE" id="PS50048"/>
    </source>
</evidence>
<dbReference type="InterPro" id="IPR050815">
    <property type="entry name" value="TF_fung"/>
</dbReference>
<dbReference type="InterPro" id="IPR036864">
    <property type="entry name" value="Zn2-C6_fun-type_DNA-bd_sf"/>
</dbReference>
<dbReference type="CDD" id="cd00067">
    <property type="entry name" value="GAL4"/>
    <property type="match status" value="2"/>
</dbReference>
<dbReference type="InterPro" id="IPR001138">
    <property type="entry name" value="Zn2Cys6_DnaBD"/>
</dbReference>
<accession>A0AAD7EU39</accession>
<keyword evidence="2" id="KW-0479">Metal-binding</keyword>
<evidence type="ECO:0000256" key="3">
    <source>
        <dbReference type="ARBA" id="ARBA00023015"/>
    </source>
</evidence>
<feature type="domain" description="Zn(2)-C6 fungal-type" evidence="6">
    <location>
        <begin position="8"/>
        <end position="39"/>
    </location>
</feature>
<evidence type="ECO:0000256" key="1">
    <source>
        <dbReference type="ARBA" id="ARBA00004123"/>
    </source>
</evidence>
<dbReference type="PROSITE" id="PS00463">
    <property type="entry name" value="ZN2_CY6_FUNGAL_1"/>
    <property type="match status" value="2"/>
</dbReference>
<dbReference type="Proteomes" id="UP001218218">
    <property type="component" value="Unassembled WGS sequence"/>
</dbReference>
<dbReference type="EMBL" id="JARIHO010000016">
    <property type="protein sequence ID" value="KAJ7348956.1"/>
    <property type="molecule type" value="Genomic_DNA"/>
</dbReference>
<dbReference type="Pfam" id="PF00172">
    <property type="entry name" value="Zn_clus"/>
    <property type="match status" value="2"/>
</dbReference>
<dbReference type="AlphaFoldDB" id="A0AAD7EU39"/>
<reference evidence="7" key="1">
    <citation type="submission" date="2023-03" db="EMBL/GenBank/DDBJ databases">
        <title>Massive genome expansion in bonnet fungi (Mycena s.s.) driven by repeated elements and novel gene families across ecological guilds.</title>
        <authorList>
            <consortium name="Lawrence Berkeley National Laboratory"/>
            <person name="Harder C.B."/>
            <person name="Miyauchi S."/>
            <person name="Viragh M."/>
            <person name="Kuo A."/>
            <person name="Thoen E."/>
            <person name="Andreopoulos B."/>
            <person name="Lu D."/>
            <person name="Skrede I."/>
            <person name="Drula E."/>
            <person name="Henrissat B."/>
            <person name="Morin E."/>
            <person name="Kohler A."/>
            <person name="Barry K."/>
            <person name="LaButti K."/>
            <person name="Morin E."/>
            <person name="Salamov A."/>
            <person name="Lipzen A."/>
            <person name="Mereny Z."/>
            <person name="Hegedus B."/>
            <person name="Baldrian P."/>
            <person name="Stursova M."/>
            <person name="Weitz H."/>
            <person name="Taylor A."/>
            <person name="Grigoriev I.V."/>
            <person name="Nagy L.G."/>
            <person name="Martin F."/>
            <person name="Kauserud H."/>
        </authorList>
    </citation>
    <scope>NUCLEOTIDE SEQUENCE</scope>
    <source>
        <strain evidence="7">CBHHK002</strain>
    </source>
</reference>
<evidence type="ECO:0000256" key="4">
    <source>
        <dbReference type="ARBA" id="ARBA00023163"/>
    </source>
</evidence>
<dbReference type="GO" id="GO:0000981">
    <property type="term" value="F:DNA-binding transcription factor activity, RNA polymerase II-specific"/>
    <property type="evidence" value="ECO:0007669"/>
    <property type="project" value="InterPro"/>
</dbReference>
<evidence type="ECO:0000313" key="8">
    <source>
        <dbReference type="Proteomes" id="UP001218218"/>
    </source>
</evidence>
<proteinExistence type="predicted"/>
<gene>
    <name evidence="7" type="ORF">DFH08DRAFT_132446</name>
</gene>
<keyword evidence="8" id="KW-1185">Reference proteome</keyword>
<dbReference type="Gene3D" id="4.10.240.10">
    <property type="entry name" value="Zn(2)-C6 fungal-type DNA-binding domain"/>
    <property type="match status" value="2"/>
</dbReference>
<sequence>MEKAAKSTCGRCRAKKIRCDGQNPCGPCSRARVNINCIYTAAAVPHGPELRKGAACSACRRKKKKCSGDWPCRTCIICKKEDDCKYDDDSQLSFTRALIERTRELEELLSEAKQTSTTLNYPVGPDLSAELDQLLSSNAFAAPEPILFAEDPFFTHLNAGSVAEPLPPDGDPFKIFEAGFNPVLQANPSAPLEQVMESPQEKMSRLRNKFLVHRTQFGFILPAHKISALLAGDLSGTIVHPVLVHVCHLWGFMLDYYQRTNTWTYAPDKNSDEAVQMRLILGSLAGMLGPAPNTVTTLMTYLSVSLYFFHKQVFERAQEFLTVASDIASKNDLDLAALAKVSAETEDNGGTYSMLPLDDAGELRSAYSHLIYTGLAAKAVLTTPSAIDPRLLDKFDLFMNTRVTNNADINFLRAKSLRLLIQTRQLTAAWNNGQSPPPSWFEQYWKYIETLHAHIGVLNPTQLRISFIPDAHTTELALKLCSTMALTALADLHGIFAPSHAESSRRYRDVVVEIVSISSTFSIDDCQYLDPMLPLCWSVATKRILDSEVVYENQESIIVAIRACNHNLQQVLPCVSDFETSKEPMLGIPLFSLD</sequence>
<dbReference type="PROSITE" id="PS50048">
    <property type="entry name" value="ZN2_CY6_FUNGAL_2"/>
    <property type="match status" value="2"/>
</dbReference>
<feature type="domain" description="Zn(2)-C6 fungal-type" evidence="6">
    <location>
        <begin position="55"/>
        <end position="86"/>
    </location>
</feature>
<keyword evidence="5" id="KW-0539">Nucleus</keyword>
<dbReference type="GO" id="GO:0005634">
    <property type="term" value="C:nucleus"/>
    <property type="evidence" value="ECO:0007669"/>
    <property type="project" value="UniProtKB-SubCell"/>
</dbReference>
<evidence type="ECO:0000256" key="5">
    <source>
        <dbReference type="ARBA" id="ARBA00023242"/>
    </source>
</evidence>
<evidence type="ECO:0000256" key="2">
    <source>
        <dbReference type="ARBA" id="ARBA00022723"/>
    </source>
</evidence>
<dbReference type="PANTHER" id="PTHR47338">
    <property type="entry name" value="ZN(II)2CYS6 TRANSCRIPTION FACTOR (EUROFUNG)-RELATED"/>
    <property type="match status" value="1"/>
</dbReference>
<keyword evidence="4" id="KW-0804">Transcription</keyword>
<dbReference type="PANTHER" id="PTHR47338:SF27">
    <property type="entry name" value="ZN(II)2CYS6 TRANSCRIPTION FACTOR (EUROFUNG)"/>
    <property type="match status" value="1"/>
</dbReference>
<dbReference type="GO" id="GO:0008270">
    <property type="term" value="F:zinc ion binding"/>
    <property type="evidence" value="ECO:0007669"/>
    <property type="project" value="InterPro"/>
</dbReference>
<comment type="caution">
    <text evidence="7">The sequence shown here is derived from an EMBL/GenBank/DDBJ whole genome shotgun (WGS) entry which is preliminary data.</text>
</comment>
<dbReference type="SMART" id="SM00066">
    <property type="entry name" value="GAL4"/>
    <property type="match status" value="2"/>
</dbReference>
<organism evidence="7 8">
    <name type="scientific">Mycena albidolilacea</name>
    <dbReference type="NCBI Taxonomy" id="1033008"/>
    <lineage>
        <taxon>Eukaryota</taxon>
        <taxon>Fungi</taxon>
        <taxon>Dikarya</taxon>
        <taxon>Basidiomycota</taxon>
        <taxon>Agaricomycotina</taxon>
        <taxon>Agaricomycetes</taxon>
        <taxon>Agaricomycetidae</taxon>
        <taxon>Agaricales</taxon>
        <taxon>Marasmiineae</taxon>
        <taxon>Mycenaceae</taxon>
        <taxon>Mycena</taxon>
    </lineage>
</organism>
<name>A0AAD7EU39_9AGAR</name>
<keyword evidence="3" id="KW-0805">Transcription regulation</keyword>
<dbReference type="SUPFAM" id="SSF57701">
    <property type="entry name" value="Zn2/Cys6 DNA-binding domain"/>
    <property type="match status" value="1"/>
</dbReference>
<comment type="subcellular location">
    <subcellularLocation>
        <location evidence="1">Nucleus</location>
    </subcellularLocation>
</comment>
<evidence type="ECO:0000313" key="7">
    <source>
        <dbReference type="EMBL" id="KAJ7348956.1"/>
    </source>
</evidence>